<reference evidence="1" key="1">
    <citation type="journal article" date="2014" name="Front. Microbiol.">
        <title>High frequency of phylogenetically diverse reductive dehalogenase-homologous genes in deep subseafloor sedimentary metagenomes.</title>
        <authorList>
            <person name="Kawai M."/>
            <person name="Futagami T."/>
            <person name="Toyoda A."/>
            <person name="Takaki Y."/>
            <person name="Nishi S."/>
            <person name="Hori S."/>
            <person name="Arai W."/>
            <person name="Tsubouchi T."/>
            <person name="Morono Y."/>
            <person name="Uchiyama I."/>
            <person name="Ito T."/>
            <person name="Fujiyama A."/>
            <person name="Inagaki F."/>
            <person name="Takami H."/>
        </authorList>
    </citation>
    <scope>NUCLEOTIDE SEQUENCE</scope>
    <source>
        <strain evidence="1">Expedition CK06-06</strain>
    </source>
</reference>
<dbReference type="EMBL" id="BART01024867">
    <property type="protein sequence ID" value="GAG93883.1"/>
    <property type="molecule type" value="Genomic_DNA"/>
</dbReference>
<protein>
    <submittedName>
        <fullName evidence="1">Uncharacterized protein</fullName>
    </submittedName>
</protein>
<accession>X1CC83</accession>
<organism evidence="1">
    <name type="scientific">marine sediment metagenome</name>
    <dbReference type="NCBI Taxonomy" id="412755"/>
    <lineage>
        <taxon>unclassified sequences</taxon>
        <taxon>metagenomes</taxon>
        <taxon>ecological metagenomes</taxon>
    </lineage>
</organism>
<proteinExistence type="predicted"/>
<evidence type="ECO:0000313" key="1">
    <source>
        <dbReference type="EMBL" id="GAG93883.1"/>
    </source>
</evidence>
<sequence>MKRKEKEIEEIKKFRKKFYDEHANDYDNEWCRIKLCCSMQGERKILL</sequence>
<gene>
    <name evidence="1" type="ORF">S01H4_44779</name>
</gene>
<name>X1CC83_9ZZZZ</name>
<comment type="caution">
    <text evidence="1">The sequence shown here is derived from an EMBL/GenBank/DDBJ whole genome shotgun (WGS) entry which is preliminary data.</text>
</comment>
<dbReference type="AlphaFoldDB" id="X1CC83"/>